<keyword evidence="3" id="KW-1185">Reference proteome</keyword>
<sequence length="522" mass="59473">MGLPGTHEISGFTQLPVLGFFRISQDFLGYPEKQDIFRTAFCRDFTLSEVAISRSLPQSRDTLTKHKGKGQSSSKDEVVPDGQAQRTLTSESLSPVSDNATPDILNDAVVPTTELSVPSKETEDCTYPNNYLLPVHLEKSQARSYVEDTEQPVTDNPIEEKQPEIKAANEPLPVLSKGSDKEISIPRGKRIVSSLPVLSKTTPECHLETETKSPETTSTTEVVRNPGIIGKLKKLFGVQRDVDEIKVVMTKERFWDETVKAGKKKLHHRKIAPVIIWDFGGQDVFYSTHQTFLTYRAIYLLVLDGSRNLDDPCVFEQYLPGKSGPKTARVTDNEFLKQTPTDIHLRRLSMEYSIHETKELSIYLGMKYNIWESLYEALGEEAERLNFEILHRCIDSSSITFDDIRKAAAIGNIQNPHTLCKEPEIWDYEPSEEHFDRLAPFVGNNSLPFLIELGMEFKTWEQIRFRQKERDLVKLNRDIMQEWKSTFCNVHAIRPSLRHIGQAFNNIGKNIKIIENVLADFS</sequence>
<dbReference type="AlphaFoldDB" id="A0A8S3PZ89"/>
<dbReference type="Gene3D" id="3.40.50.300">
    <property type="entry name" value="P-loop containing nucleotide triphosphate hydrolases"/>
    <property type="match status" value="1"/>
</dbReference>
<organism evidence="2 3">
    <name type="scientific">Mytilus edulis</name>
    <name type="common">Blue mussel</name>
    <dbReference type="NCBI Taxonomy" id="6550"/>
    <lineage>
        <taxon>Eukaryota</taxon>
        <taxon>Metazoa</taxon>
        <taxon>Spiralia</taxon>
        <taxon>Lophotrochozoa</taxon>
        <taxon>Mollusca</taxon>
        <taxon>Bivalvia</taxon>
        <taxon>Autobranchia</taxon>
        <taxon>Pteriomorphia</taxon>
        <taxon>Mytilida</taxon>
        <taxon>Mytiloidea</taxon>
        <taxon>Mytilidae</taxon>
        <taxon>Mytilinae</taxon>
        <taxon>Mytilus</taxon>
    </lineage>
</organism>
<comment type="caution">
    <text evidence="2">The sequence shown here is derived from an EMBL/GenBank/DDBJ whole genome shotgun (WGS) entry which is preliminary data.</text>
</comment>
<feature type="compositionally biased region" description="Polar residues" evidence="1">
    <location>
        <begin position="84"/>
        <end position="100"/>
    </location>
</feature>
<accession>A0A8S3PZ89</accession>
<evidence type="ECO:0000313" key="2">
    <source>
        <dbReference type="EMBL" id="CAG2189116.1"/>
    </source>
</evidence>
<evidence type="ECO:0000256" key="1">
    <source>
        <dbReference type="SAM" id="MobiDB-lite"/>
    </source>
</evidence>
<reference evidence="2" key="1">
    <citation type="submission" date="2021-03" db="EMBL/GenBank/DDBJ databases">
        <authorList>
            <person name="Bekaert M."/>
        </authorList>
    </citation>
    <scope>NUCLEOTIDE SEQUENCE</scope>
</reference>
<protein>
    <submittedName>
        <fullName evidence="2">InlA</fullName>
    </submittedName>
</protein>
<dbReference type="InterPro" id="IPR027417">
    <property type="entry name" value="P-loop_NTPase"/>
</dbReference>
<name>A0A8S3PZ89_MYTED</name>
<gene>
    <name evidence="2" type="ORF">MEDL_4558</name>
</gene>
<dbReference type="OrthoDB" id="10327923at2759"/>
<feature type="region of interest" description="Disordered" evidence="1">
    <location>
        <begin position="58"/>
        <end position="108"/>
    </location>
</feature>
<dbReference type="Pfam" id="PF08477">
    <property type="entry name" value="Roc"/>
    <property type="match status" value="1"/>
</dbReference>
<dbReference type="Proteomes" id="UP000683360">
    <property type="component" value="Unassembled WGS sequence"/>
</dbReference>
<proteinExistence type="predicted"/>
<dbReference type="EMBL" id="CAJPWZ010000285">
    <property type="protein sequence ID" value="CAG2189116.1"/>
    <property type="molecule type" value="Genomic_DNA"/>
</dbReference>
<evidence type="ECO:0000313" key="3">
    <source>
        <dbReference type="Proteomes" id="UP000683360"/>
    </source>
</evidence>